<dbReference type="InterPro" id="IPR050416">
    <property type="entry name" value="FAD-linked_Oxidoreductase"/>
</dbReference>
<keyword evidence="2" id="KW-0285">Flavoprotein</keyword>
<evidence type="ECO:0000256" key="2">
    <source>
        <dbReference type="ARBA" id="ARBA00022630"/>
    </source>
</evidence>
<keyword evidence="5" id="KW-0732">Signal</keyword>
<dbReference type="SUPFAM" id="SSF56176">
    <property type="entry name" value="FAD-binding/transporter-associated domain-like"/>
    <property type="match status" value="1"/>
</dbReference>
<dbReference type="GO" id="GO:0071949">
    <property type="term" value="F:FAD binding"/>
    <property type="evidence" value="ECO:0007669"/>
    <property type="project" value="InterPro"/>
</dbReference>
<dbReference type="InterPro" id="IPR016166">
    <property type="entry name" value="FAD-bd_PCMH"/>
</dbReference>
<evidence type="ECO:0000256" key="5">
    <source>
        <dbReference type="SAM" id="SignalP"/>
    </source>
</evidence>
<comment type="caution">
    <text evidence="7">The sequence shown here is derived from an EMBL/GenBank/DDBJ whole genome shotgun (WGS) entry which is preliminary data.</text>
</comment>
<dbReference type="InterPro" id="IPR016169">
    <property type="entry name" value="FAD-bd_PCMH_sub2"/>
</dbReference>
<dbReference type="PANTHER" id="PTHR42973">
    <property type="entry name" value="BINDING OXIDOREDUCTASE, PUTATIVE (AFU_ORTHOLOGUE AFUA_1G17690)-RELATED"/>
    <property type="match status" value="1"/>
</dbReference>
<organism evidence="7 8">
    <name type="scientific">Stachybotrys elegans</name>
    <dbReference type="NCBI Taxonomy" id="80388"/>
    <lineage>
        <taxon>Eukaryota</taxon>
        <taxon>Fungi</taxon>
        <taxon>Dikarya</taxon>
        <taxon>Ascomycota</taxon>
        <taxon>Pezizomycotina</taxon>
        <taxon>Sordariomycetes</taxon>
        <taxon>Hypocreomycetidae</taxon>
        <taxon>Hypocreales</taxon>
        <taxon>Stachybotryaceae</taxon>
        <taxon>Stachybotrys</taxon>
    </lineage>
</organism>
<evidence type="ECO:0000256" key="1">
    <source>
        <dbReference type="ARBA" id="ARBA00005466"/>
    </source>
</evidence>
<proteinExistence type="inferred from homology"/>
<accession>A0A8K0SF69</accession>
<evidence type="ECO:0000313" key="8">
    <source>
        <dbReference type="Proteomes" id="UP000813444"/>
    </source>
</evidence>
<dbReference type="PANTHER" id="PTHR42973:SF13">
    <property type="entry name" value="FAD-BINDING PCMH-TYPE DOMAIN-CONTAINING PROTEIN"/>
    <property type="match status" value="1"/>
</dbReference>
<keyword evidence="4" id="KW-0560">Oxidoreductase</keyword>
<evidence type="ECO:0000256" key="3">
    <source>
        <dbReference type="ARBA" id="ARBA00022827"/>
    </source>
</evidence>
<gene>
    <name evidence="7" type="ORF">B0I35DRAFT_484312</name>
</gene>
<evidence type="ECO:0000313" key="7">
    <source>
        <dbReference type="EMBL" id="KAH7304754.1"/>
    </source>
</evidence>
<protein>
    <submittedName>
        <fullName evidence="7">FAD binding domain-containing protein</fullName>
    </submittedName>
</protein>
<dbReference type="EMBL" id="JAGPNK010000021">
    <property type="protein sequence ID" value="KAH7304754.1"/>
    <property type="molecule type" value="Genomic_DNA"/>
</dbReference>
<feature type="signal peptide" evidence="5">
    <location>
        <begin position="1"/>
        <end position="22"/>
    </location>
</feature>
<dbReference type="Pfam" id="PF01565">
    <property type="entry name" value="FAD_binding_4"/>
    <property type="match status" value="1"/>
</dbReference>
<dbReference type="Proteomes" id="UP000813444">
    <property type="component" value="Unassembled WGS sequence"/>
</dbReference>
<dbReference type="PROSITE" id="PS51387">
    <property type="entry name" value="FAD_PCMH"/>
    <property type="match status" value="1"/>
</dbReference>
<feature type="chain" id="PRO_5035482526" evidence="5">
    <location>
        <begin position="23"/>
        <end position="504"/>
    </location>
</feature>
<dbReference type="InterPro" id="IPR036318">
    <property type="entry name" value="FAD-bd_PCMH-like_sf"/>
</dbReference>
<evidence type="ECO:0000256" key="4">
    <source>
        <dbReference type="ARBA" id="ARBA00023002"/>
    </source>
</evidence>
<keyword evidence="3" id="KW-0274">FAD</keyword>
<dbReference type="GO" id="GO:0016491">
    <property type="term" value="F:oxidoreductase activity"/>
    <property type="evidence" value="ECO:0007669"/>
    <property type="project" value="UniProtKB-KW"/>
</dbReference>
<dbReference type="OrthoDB" id="2151789at2759"/>
<dbReference type="AlphaFoldDB" id="A0A8K0SF69"/>
<sequence length="504" mass="54873">MMFSINIQSAWLGLALFSQLGASSIVCDELNSIYKISQLLPLTSAFDTEQSHYWSKGASSLKPDCIVTPATTDEVVSVVKTLRNTTENFAIKSGGHNPNNYFSSIQGGALISTLKLNEVKLDKEAETVRIGPGNRWDEVGKKLEGTGYTVVGGRIGNVGVGGYMLGGGLSFMSSEYGWAANSVVEYELVLANATVITVSEASNPDLFTVLKGGGNNYGIITAFVVRAYPQGKVWGGSLFFNAADGTNKALLAAVNKFTLNYPDPKAGIIMTAELSASGIINNWIMFLYYNGPTPPAGVFDDFLAAKPFLNTCKTQSYSALLSGNNWAVLKGSIYTIATETVPLNPGNATASLDLLQSVYAHWKKISWDVQLQAGLVSSIAFQPMPRSMARIAREKGGDLYDFDDDADLIIIELNISYWSKSSTNTVDSALQKIYGGIRDRVVDFQSRGLAPDAYLPLFVNDAYYRQDVWGRLKPERRALAAEMRDVMDPDRLWADRTGGFKFNN</sequence>
<evidence type="ECO:0000259" key="6">
    <source>
        <dbReference type="PROSITE" id="PS51387"/>
    </source>
</evidence>
<reference evidence="7" key="1">
    <citation type="journal article" date="2021" name="Nat. Commun.">
        <title>Genetic determinants of endophytism in the Arabidopsis root mycobiome.</title>
        <authorList>
            <person name="Mesny F."/>
            <person name="Miyauchi S."/>
            <person name="Thiergart T."/>
            <person name="Pickel B."/>
            <person name="Atanasova L."/>
            <person name="Karlsson M."/>
            <person name="Huettel B."/>
            <person name="Barry K.W."/>
            <person name="Haridas S."/>
            <person name="Chen C."/>
            <person name="Bauer D."/>
            <person name="Andreopoulos W."/>
            <person name="Pangilinan J."/>
            <person name="LaButti K."/>
            <person name="Riley R."/>
            <person name="Lipzen A."/>
            <person name="Clum A."/>
            <person name="Drula E."/>
            <person name="Henrissat B."/>
            <person name="Kohler A."/>
            <person name="Grigoriev I.V."/>
            <person name="Martin F.M."/>
            <person name="Hacquard S."/>
        </authorList>
    </citation>
    <scope>NUCLEOTIDE SEQUENCE</scope>
    <source>
        <strain evidence="7">MPI-CAGE-CH-0235</strain>
    </source>
</reference>
<name>A0A8K0SF69_9HYPO</name>
<dbReference type="InterPro" id="IPR006094">
    <property type="entry name" value="Oxid_FAD_bind_N"/>
</dbReference>
<comment type="similarity">
    <text evidence="1">Belongs to the oxygen-dependent FAD-linked oxidoreductase family.</text>
</comment>
<dbReference type="Gene3D" id="3.30.465.10">
    <property type="match status" value="1"/>
</dbReference>
<keyword evidence="8" id="KW-1185">Reference proteome</keyword>
<feature type="domain" description="FAD-binding PCMH-type" evidence="6">
    <location>
        <begin position="59"/>
        <end position="230"/>
    </location>
</feature>